<dbReference type="AlphaFoldDB" id="A0A4T0TIJ6"/>
<gene>
    <name evidence="10" type="ORF">E3Q01_02632</name>
</gene>
<comment type="caution">
    <text evidence="10">The sequence shown here is derived from an EMBL/GenBank/DDBJ whole genome shotgun (WGS) entry which is preliminary data.</text>
</comment>
<evidence type="ECO:0000256" key="7">
    <source>
        <dbReference type="ARBA" id="ARBA00022840"/>
    </source>
</evidence>
<dbReference type="GO" id="GO:0061631">
    <property type="term" value="F:ubiquitin conjugating enzyme activity"/>
    <property type="evidence" value="ECO:0007669"/>
    <property type="project" value="UniProtKB-EC"/>
</dbReference>
<evidence type="ECO:0000313" key="11">
    <source>
        <dbReference type="Proteomes" id="UP000310708"/>
    </source>
</evidence>
<feature type="domain" description="UBC core" evidence="9">
    <location>
        <begin position="334"/>
        <end position="482"/>
    </location>
</feature>
<dbReference type="EMBL" id="SPRX01000031">
    <property type="protein sequence ID" value="TIC64647.1"/>
    <property type="molecule type" value="Genomic_DNA"/>
</dbReference>
<dbReference type="GO" id="GO:0000775">
    <property type="term" value="C:chromosome, centromeric region"/>
    <property type="evidence" value="ECO:0007669"/>
    <property type="project" value="InterPro"/>
</dbReference>
<dbReference type="Pfam" id="PF07557">
    <property type="entry name" value="Shugoshin_C"/>
    <property type="match status" value="1"/>
</dbReference>
<dbReference type="InterPro" id="IPR050113">
    <property type="entry name" value="Ub_conjugating_enzyme"/>
</dbReference>
<evidence type="ECO:0000256" key="2">
    <source>
        <dbReference type="ARBA" id="ARBA00012486"/>
    </source>
</evidence>
<dbReference type="EC" id="2.3.2.23" evidence="2"/>
<keyword evidence="4" id="KW-0547">Nucleotide-binding</keyword>
<evidence type="ECO:0000256" key="1">
    <source>
        <dbReference type="ARBA" id="ARBA00010845"/>
    </source>
</evidence>
<dbReference type="GO" id="GO:0005524">
    <property type="term" value="F:ATP binding"/>
    <property type="evidence" value="ECO:0007669"/>
    <property type="project" value="UniProtKB-KW"/>
</dbReference>
<evidence type="ECO:0000256" key="6">
    <source>
        <dbReference type="ARBA" id="ARBA00022829"/>
    </source>
</evidence>
<evidence type="ECO:0000256" key="3">
    <source>
        <dbReference type="ARBA" id="ARBA00022679"/>
    </source>
</evidence>
<evidence type="ECO:0000256" key="5">
    <source>
        <dbReference type="ARBA" id="ARBA00022786"/>
    </source>
</evidence>
<dbReference type="PROSITE" id="PS50127">
    <property type="entry name" value="UBC_2"/>
    <property type="match status" value="1"/>
</dbReference>
<name>A0A4T0TIJ6_9BASI</name>
<feature type="compositionally biased region" description="Basic and acidic residues" evidence="8">
    <location>
        <begin position="109"/>
        <end position="122"/>
    </location>
</feature>
<dbReference type="Proteomes" id="UP000310708">
    <property type="component" value="Unassembled WGS sequence"/>
</dbReference>
<feature type="compositionally biased region" description="Basic and acidic residues" evidence="8">
    <location>
        <begin position="199"/>
        <end position="208"/>
    </location>
</feature>
<comment type="similarity">
    <text evidence="1">Belongs to the shugoshin family.</text>
</comment>
<dbReference type="Gene3D" id="3.10.110.10">
    <property type="entry name" value="Ubiquitin Conjugating Enzyme"/>
    <property type="match status" value="1"/>
</dbReference>
<dbReference type="InterPro" id="IPR016135">
    <property type="entry name" value="UBQ-conjugating_enzyme/RWD"/>
</dbReference>
<dbReference type="SMART" id="SM00212">
    <property type="entry name" value="UBCc"/>
    <property type="match status" value="1"/>
</dbReference>
<dbReference type="GO" id="GO:0045132">
    <property type="term" value="P:meiotic chromosome segregation"/>
    <property type="evidence" value="ECO:0007669"/>
    <property type="project" value="InterPro"/>
</dbReference>
<evidence type="ECO:0000259" key="9">
    <source>
        <dbReference type="PROSITE" id="PS50127"/>
    </source>
</evidence>
<keyword evidence="5" id="KW-0833">Ubl conjugation pathway</keyword>
<feature type="compositionally biased region" description="Polar residues" evidence="8">
    <location>
        <begin position="215"/>
        <end position="225"/>
    </location>
</feature>
<evidence type="ECO:0000256" key="8">
    <source>
        <dbReference type="SAM" id="MobiDB-lite"/>
    </source>
</evidence>
<accession>A0A4T0TIJ6</accession>
<feature type="region of interest" description="Disordered" evidence="8">
    <location>
        <begin position="78"/>
        <end position="284"/>
    </location>
</feature>
<dbReference type="SUPFAM" id="SSF54495">
    <property type="entry name" value="UBC-like"/>
    <property type="match status" value="1"/>
</dbReference>
<feature type="compositionally biased region" description="Basic residues" evidence="8">
    <location>
        <begin position="189"/>
        <end position="198"/>
    </location>
</feature>
<reference evidence="10 11" key="1">
    <citation type="submission" date="2019-03" db="EMBL/GenBank/DDBJ databases">
        <title>Sequencing 25 genomes of Wallemia mellicola.</title>
        <authorList>
            <person name="Gostincar C."/>
        </authorList>
    </citation>
    <scope>NUCLEOTIDE SEQUENCE [LARGE SCALE GENOMIC DNA]</scope>
    <source>
        <strain evidence="10 11">EXF-757</strain>
    </source>
</reference>
<dbReference type="InterPro" id="IPR011515">
    <property type="entry name" value="Shugoshin_C"/>
</dbReference>
<dbReference type="GO" id="GO:0005634">
    <property type="term" value="C:nucleus"/>
    <property type="evidence" value="ECO:0007669"/>
    <property type="project" value="InterPro"/>
</dbReference>
<organism evidence="10 11">
    <name type="scientific">Wallemia mellicola</name>
    <dbReference type="NCBI Taxonomy" id="1708541"/>
    <lineage>
        <taxon>Eukaryota</taxon>
        <taxon>Fungi</taxon>
        <taxon>Dikarya</taxon>
        <taxon>Basidiomycota</taxon>
        <taxon>Wallemiomycotina</taxon>
        <taxon>Wallemiomycetes</taxon>
        <taxon>Wallemiales</taxon>
        <taxon>Wallemiaceae</taxon>
        <taxon>Wallemia</taxon>
    </lineage>
</organism>
<feature type="compositionally biased region" description="Basic residues" evidence="8">
    <location>
        <begin position="143"/>
        <end position="152"/>
    </location>
</feature>
<feature type="compositionally biased region" description="Polar residues" evidence="8">
    <location>
        <begin position="78"/>
        <end position="89"/>
    </location>
</feature>
<dbReference type="InterPro" id="IPR000608">
    <property type="entry name" value="UBC"/>
</dbReference>
<dbReference type="PANTHER" id="PTHR24067">
    <property type="entry name" value="UBIQUITIN-CONJUGATING ENZYME E2"/>
    <property type="match status" value="1"/>
</dbReference>
<protein>
    <recommendedName>
        <fullName evidence="2">E2 ubiquitin-conjugating enzyme</fullName>
        <ecNumber evidence="2">2.3.2.23</ecNumber>
    </recommendedName>
</protein>
<evidence type="ECO:0000256" key="4">
    <source>
        <dbReference type="ARBA" id="ARBA00022741"/>
    </source>
</evidence>
<dbReference type="Pfam" id="PF00179">
    <property type="entry name" value="UQ_con"/>
    <property type="match status" value="1"/>
</dbReference>
<evidence type="ECO:0000313" key="10">
    <source>
        <dbReference type="EMBL" id="TIC64647.1"/>
    </source>
</evidence>
<sequence>MSRNKEVLEAFENFRQKHSKQNREIIVNQQLQQDLAKLWDENTSLRLQLSQSNHQLKVRQNRVIDQVITNLQSLKSDYEPSTFTHTSQPVERRVVAVPPSLASIQEATRTPKDENTRKDTTERPSSSRSSSDNEEPSVEAVKSRRRSTRRRQSRIELPDPRLLERSSAEPSVAASGNEDDENDGDTHKASIRAGKKRRNIEDQEDTPKMRRRSSQDSPQTLTSRRNGVRKMMKSKQNFIEEPPKKRVQKLAQSPENIEDIENKETDMSRSVSVDAEGRPSRRARKSVNYALPSLRAKMRKPDPLDTVPVEISSGNAESLASVLADDTTVIRMAQATKRIGAEYSQISKEPIEGVSPIELVNDNLFEWKGYLKGPQGTPYESGKFHFTLTYPENFPFKAPTVQFKTKIYHPNFDQDGNICIGLLKAESWKPTARVSQIFQSLLQLLAEPNPDDPLDADAAETYRTNRSKFNDSAKDYVERYAKA</sequence>
<dbReference type="CDD" id="cd23815">
    <property type="entry name" value="UBCc_SpUBC14-like"/>
    <property type="match status" value="1"/>
</dbReference>
<proteinExistence type="inferred from homology"/>
<keyword evidence="7" id="KW-0067">ATP-binding</keyword>
<dbReference type="FunFam" id="3.10.110.10:FF:000060">
    <property type="entry name" value="Ubiquitin conjugating enzyme (UbcB)"/>
    <property type="match status" value="1"/>
</dbReference>
<keyword evidence="3" id="KW-0808">Transferase</keyword>
<keyword evidence="6" id="KW-0159">Chromosome partition</keyword>
<feature type="compositionally biased region" description="Basic and acidic residues" evidence="8">
    <location>
        <begin position="153"/>
        <end position="167"/>
    </location>
</feature>